<sequence>MTKRVLVAYGSANGSTEGIAETVARVLRQEGLLAEARPARAVTGLNPYDAVIVGGALYTGRWHRDTRRFVRRYREDLAVRPVWFFSSGPLDDTASRRDIPPVPGVGKAMRRLDVREHVTFGGRLTEGAEGWMARMLLRDGKGGDFRDVAATESWAARIAGELKRTPHG</sequence>
<dbReference type="OrthoDB" id="129384at2"/>
<evidence type="ECO:0000259" key="1">
    <source>
        <dbReference type="PROSITE" id="PS50902"/>
    </source>
</evidence>
<reference evidence="2 3" key="1">
    <citation type="submission" date="2016-10" db="EMBL/GenBank/DDBJ databases">
        <authorList>
            <person name="de Groot N.N."/>
        </authorList>
    </citation>
    <scope>NUCLEOTIDE SEQUENCE [LARGE SCALE GENOMIC DNA]</scope>
    <source>
        <strain evidence="2 3">CGMCC 4.1859</strain>
    </source>
</reference>
<name>A0A1G7WWK1_9ACTN</name>
<dbReference type="PROSITE" id="PS50902">
    <property type="entry name" value="FLAVODOXIN_LIKE"/>
    <property type="match status" value="1"/>
</dbReference>
<dbReference type="Gene3D" id="3.40.50.360">
    <property type="match status" value="1"/>
</dbReference>
<dbReference type="PANTHER" id="PTHR38030">
    <property type="entry name" value="PROTOPORPHYRINOGEN IX DEHYDROGENASE [MENAQUINONE]"/>
    <property type="match status" value="1"/>
</dbReference>
<proteinExistence type="predicted"/>
<feature type="domain" description="Flavodoxin-like" evidence="1">
    <location>
        <begin position="5"/>
        <end position="159"/>
    </location>
</feature>
<dbReference type="GO" id="GO:0010181">
    <property type="term" value="F:FMN binding"/>
    <property type="evidence" value="ECO:0007669"/>
    <property type="project" value="InterPro"/>
</dbReference>
<dbReference type="EMBL" id="FNAX01000028">
    <property type="protein sequence ID" value="SDG75680.1"/>
    <property type="molecule type" value="Genomic_DNA"/>
</dbReference>
<protein>
    <submittedName>
        <fullName evidence="2">Menaquinone-dependent protoporphyrinogen oxidase</fullName>
    </submittedName>
</protein>
<organism evidence="2 3">
    <name type="scientific">Streptomyces griseoaurantiacus</name>
    <dbReference type="NCBI Taxonomy" id="68213"/>
    <lineage>
        <taxon>Bacteria</taxon>
        <taxon>Bacillati</taxon>
        <taxon>Actinomycetota</taxon>
        <taxon>Actinomycetes</taxon>
        <taxon>Kitasatosporales</taxon>
        <taxon>Streptomycetaceae</taxon>
        <taxon>Streptomyces</taxon>
        <taxon>Streptomyces aurantiacus group</taxon>
    </lineage>
</organism>
<accession>A0A1G7WWK1</accession>
<dbReference type="Proteomes" id="UP000198614">
    <property type="component" value="Unassembled WGS sequence"/>
</dbReference>
<dbReference type="InterPro" id="IPR008254">
    <property type="entry name" value="Flavodoxin/NO_synth"/>
</dbReference>
<dbReference type="InterPro" id="IPR029039">
    <property type="entry name" value="Flavoprotein-like_sf"/>
</dbReference>
<gene>
    <name evidence="2" type="ORF">SAMN05216260_12864</name>
</gene>
<dbReference type="GO" id="GO:0006783">
    <property type="term" value="P:heme biosynthetic process"/>
    <property type="evidence" value="ECO:0007669"/>
    <property type="project" value="TreeGrafter"/>
</dbReference>
<dbReference type="Pfam" id="PF12724">
    <property type="entry name" value="Flavodoxin_5"/>
    <property type="match status" value="1"/>
</dbReference>
<dbReference type="PANTHER" id="PTHR38030:SF2">
    <property type="entry name" value="PROTOPORPHYRINOGEN IX DEHYDROGENASE [QUINONE]"/>
    <property type="match status" value="1"/>
</dbReference>
<dbReference type="AlphaFoldDB" id="A0A1G7WWK1"/>
<dbReference type="SUPFAM" id="SSF52218">
    <property type="entry name" value="Flavoproteins"/>
    <property type="match status" value="1"/>
</dbReference>
<dbReference type="GO" id="GO:0070819">
    <property type="term" value="F:menaquinone-dependent protoporphyrinogen oxidase activity"/>
    <property type="evidence" value="ECO:0007669"/>
    <property type="project" value="TreeGrafter"/>
</dbReference>
<evidence type="ECO:0000313" key="2">
    <source>
        <dbReference type="EMBL" id="SDG75680.1"/>
    </source>
</evidence>
<dbReference type="InterPro" id="IPR026816">
    <property type="entry name" value="Flavodoxin_dom"/>
</dbReference>
<evidence type="ECO:0000313" key="3">
    <source>
        <dbReference type="Proteomes" id="UP000198614"/>
    </source>
</evidence>
<dbReference type="InterPro" id="IPR052200">
    <property type="entry name" value="Protoporphyrinogen_IX_DH"/>
</dbReference>